<evidence type="ECO:0000256" key="7">
    <source>
        <dbReference type="PROSITE-ProRule" id="PRU01240"/>
    </source>
</evidence>
<feature type="domain" description="Peptidase S8/S53" evidence="8">
    <location>
        <begin position="156"/>
        <end position="549"/>
    </location>
</feature>
<evidence type="ECO:0000256" key="5">
    <source>
        <dbReference type="ARBA" id="ARBA00022825"/>
    </source>
</evidence>
<reference evidence="10 11" key="1">
    <citation type="submission" date="2016-07" db="EMBL/GenBank/DDBJ databases">
        <title>Pervasive Adenine N6-methylation of Active Genes in Fungi.</title>
        <authorList>
            <consortium name="DOE Joint Genome Institute"/>
            <person name="Mondo S.J."/>
            <person name="Dannebaum R.O."/>
            <person name="Kuo R.C."/>
            <person name="Labutti K."/>
            <person name="Haridas S."/>
            <person name="Kuo A."/>
            <person name="Salamov A."/>
            <person name="Ahrendt S.R."/>
            <person name="Lipzen A."/>
            <person name="Sullivan W."/>
            <person name="Andreopoulos W.B."/>
            <person name="Clum A."/>
            <person name="Lindquist E."/>
            <person name="Daum C."/>
            <person name="Ramamoorthy G.K."/>
            <person name="Gryganskyi A."/>
            <person name="Culley D."/>
            <person name="Magnuson J.K."/>
            <person name="James T.Y."/>
            <person name="O'Malley M.A."/>
            <person name="Stajich J.E."/>
            <person name="Spatafora J.W."/>
            <person name="Visel A."/>
            <person name="Grigoriev I.V."/>
        </authorList>
    </citation>
    <scope>NUCLEOTIDE SEQUENCE [LARGE SCALE GENOMIC DNA]</scope>
    <source>
        <strain evidence="10 11">CBS 931.73</strain>
    </source>
</reference>
<dbReference type="SUPFAM" id="SSF52743">
    <property type="entry name" value="Subtilisin-like"/>
    <property type="match status" value="1"/>
</dbReference>
<dbReference type="GO" id="GO:0016020">
    <property type="term" value="C:membrane"/>
    <property type="evidence" value="ECO:0007669"/>
    <property type="project" value="InterPro"/>
</dbReference>
<evidence type="ECO:0000256" key="6">
    <source>
        <dbReference type="PIRSR" id="PIRSR615500-1"/>
    </source>
</evidence>
<dbReference type="Pfam" id="PF00082">
    <property type="entry name" value="Peptidase_S8"/>
    <property type="match status" value="1"/>
</dbReference>
<sequence>MRVSCLVALLISRIGSNDASHAKREIFKRGLVDIERSANEVLAPYIIEFEGFSEDANANHQTHLGFLSDLNAAGIRYTERARFATVLNALSISVHSKHLDRLHNHPQVKRIWPVVNHRHFAPIPASSSHGLPSDLITNTYLSTAVDRVHRQLNNTGAGIKVGIIDTGIDYNHPSLGGCFGSGCRVRYGWDFVGDKKSNANGPMDCHGHGTHVAGIVAAKDANFVGVAPDVILGAYRVLGCDSRGETDVIIQAIEMAVRDQMDIINLSLGENNPFPDTLMATIVDRATSRGVLAIAAAGNSGISGQWTVGEPSTALTSVAVASFESPSFPGQKVVLDQYPENPMVFGYGKAEPFSFEHTKVLAVMYDGCKPIPVRLDGAIVLFHSKRLTVACNTATQYSNVEKAGAVGIIEGSIFDEPHVALTPLGVNIPVMGATKGDFDSLLAKLINDTPITLTTLGKVQLYASPYADRPSSFSSWGPDFELNLKPEVGAPGGNIYSTYPLALGGYAILSGTSMASPFLAGAGALLLHARRAAGLPTDVDTMRSILISSGAPALANVTTDRYVPVGKQGTGLINVWHAIHKTTLVSPLKISLNDTVRADLSHVLTITNTNTIPITYNITHRPALSVNGYDQNGYVADSANLVFSEASAEVQFDTAQVTIEPGKSAQFSAQFVPPTMNSQPWIYSGYIFVSGSDGSSPVVVPYIGTAGDMSKLRAIDVTGPRSPALVHSISQRPGFFYNFSRNETAIITVPLLHPTKNLGIHVIDEQKNHIGYLMARKDVGRSLGTPLTLNFRGSVVIDNKGSRRELRDGRYHVVVETAIPFLRQESDIWISPPIEIINT</sequence>
<evidence type="ECO:0000256" key="3">
    <source>
        <dbReference type="ARBA" id="ARBA00022729"/>
    </source>
</evidence>
<dbReference type="PROSITE" id="PS00137">
    <property type="entry name" value="SUBTILASE_HIS"/>
    <property type="match status" value="1"/>
</dbReference>
<keyword evidence="2 7" id="KW-0645">Protease</keyword>
<feature type="domain" description="C5a peptidase/Subtilisin-like protease SBT2-like Fn3-like" evidence="9">
    <location>
        <begin position="590"/>
        <end position="702"/>
    </location>
</feature>
<feature type="active site" description="Charge relay system" evidence="6 7">
    <location>
        <position position="208"/>
    </location>
</feature>
<dbReference type="OrthoDB" id="206201at2759"/>
<dbReference type="Gene3D" id="2.60.40.10">
    <property type="entry name" value="Immunoglobulins"/>
    <property type="match status" value="1"/>
</dbReference>
<dbReference type="PANTHER" id="PTHR43806:SF66">
    <property type="entry name" value="SERIN ENDOPEPTIDASE"/>
    <property type="match status" value="1"/>
</dbReference>
<evidence type="ECO:0000259" key="8">
    <source>
        <dbReference type="Pfam" id="PF00082"/>
    </source>
</evidence>
<keyword evidence="11" id="KW-1185">Reference proteome</keyword>
<comment type="caution">
    <text evidence="10">The sequence shown here is derived from an EMBL/GenBank/DDBJ whole genome shotgun (WGS) entry which is preliminary data.</text>
</comment>
<dbReference type="InterPro" id="IPR013783">
    <property type="entry name" value="Ig-like_fold"/>
</dbReference>
<dbReference type="STRING" id="1314790.A0A1Y1XXA3"/>
<keyword evidence="5 7" id="KW-0720">Serine protease</keyword>
<dbReference type="PROSITE" id="PS51892">
    <property type="entry name" value="SUBTILASE"/>
    <property type="match status" value="1"/>
</dbReference>
<protein>
    <submittedName>
        <fullName evidence="10">Subtilisin-like protein</fullName>
    </submittedName>
</protein>
<dbReference type="Pfam" id="PF06280">
    <property type="entry name" value="fn3_5"/>
    <property type="match status" value="1"/>
</dbReference>
<evidence type="ECO:0000256" key="2">
    <source>
        <dbReference type="ARBA" id="ARBA00022670"/>
    </source>
</evidence>
<dbReference type="InterPro" id="IPR034187">
    <property type="entry name" value="Peptidases_S8_5"/>
</dbReference>
<evidence type="ECO:0000256" key="4">
    <source>
        <dbReference type="ARBA" id="ARBA00022801"/>
    </source>
</evidence>
<keyword evidence="3" id="KW-0732">Signal</keyword>
<dbReference type="GO" id="GO:0006508">
    <property type="term" value="P:proteolysis"/>
    <property type="evidence" value="ECO:0007669"/>
    <property type="project" value="UniProtKB-KW"/>
</dbReference>
<keyword evidence="4 7" id="KW-0378">Hydrolase</keyword>
<evidence type="ECO:0000259" key="9">
    <source>
        <dbReference type="Pfam" id="PF06280"/>
    </source>
</evidence>
<dbReference type="InParanoid" id="A0A1Y1XXA3"/>
<dbReference type="PRINTS" id="PR00723">
    <property type="entry name" value="SUBTILISIN"/>
</dbReference>
<dbReference type="InterPro" id="IPR036852">
    <property type="entry name" value="Peptidase_S8/S53_dom_sf"/>
</dbReference>
<feature type="active site" description="Charge relay system" evidence="6 7">
    <location>
        <position position="165"/>
    </location>
</feature>
<dbReference type="CDD" id="cd07489">
    <property type="entry name" value="Peptidases_S8_5"/>
    <property type="match status" value="1"/>
</dbReference>
<dbReference type="InterPro" id="IPR050131">
    <property type="entry name" value="Peptidase_S8_subtilisin-like"/>
</dbReference>
<dbReference type="Gene3D" id="3.40.50.200">
    <property type="entry name" value="Peptidase S8/S53 domain"/>
    <property type="match status" value="2"/>
</dbReference>
<gene>
    <name evidence="10" type="ORF">K493DRAFT_288131</name>
</gene>
<dbReference type="InterPro" id="IPR022398">
    <property type="entry name" value="Peptidase_S8_His-AS"/>
</dbReference>
<dbReference type="PROSITE" id="PS00136">
    <property type="entry name" value="SUBTILASE_ASP"/>
    <property type="match status" value="1"/>
</dbReference>
<dbReference type="InterPro" id="IPR015500">
    <property type="entry name" value="Peptidase_S8_subtilisin-rel"/>
</dbReference>
<dbReference type="GO" id="GO:0005615">
    <property type="term" value="C:extracellular space"/>
    <property type="evidence" value="ECO:0007669"/>
    <property type="project" value="TreeGrafter"/>
</dbReference>
<evidence type="ECO:0000313" key="11">
    <source>
        <dbReference type="Proteomes" id="UP000193498"/>
    </source>
</evidence>
<accession>A0A1Y1XXA3</accession>
<name>A0A1Y1XXA3_9FUNG</name>
<dbReference type="InterPro" id="IPR010435">
    <property type="entry name" value="C5a/SBT2-like_Fn3"/>
</dbReference>
<dbReference type="InterPro" id="IPR023827">
    <property type="entry name" value="Peptidase_S8_Asp-AS"/>
</dbReference>
<organism evidence="10 11">
    <name type="scientific">Basidiobolus meristosporus CBS 931.73</name>
    <dbReference type="NCBI Taxonomy" id="1314790"/>
    <lineage>
        <taxon>Eukaryota</taxon>
        <taxon>Fungi</taxon>
        <taxon>Fungi incertae sedis</taxon>
        <taxon>Zoopagomycota</taxon>
        <taxon>Entomophthoromycotina</taxon>
        <taxon>Basidiobolomycetes</taxon>
        <taxon>Basidiobolales</taxon>
        <taxon>Basidiobolaceae</taxon>
        <taxon>Basidiobolus</taxon>
    </lineage>
</organism>
<comment type="similarity">
    <text evidence="1 7">Belongs to the peptidase S8 family.</text>
</comment>
<proteinExistence type="inferred from homology"/>
<dbReference type="Proteomes" id="UP000193498">
    <property type="component" value="Unassembled WGS sequence"/>
</dbReference>
<dbReference type="AlphaFoldDB" id="A0A1Y1XXA3"/>
<evidence type="ECO:0000313" key="10">
    <source>
        <dbReference type="EMBL" id="ORX90392.1"/>
    </source>
</evidence>
<dbReference type="EMBL" id="MCFE01000383">
    <property type="protein sequence ID" value="ORX90392.1"/>
    <property type="molecule type" value="Genomic_DNA"/>
</dbReference>
<dbReference type="PANTHER" id="PTHR43806">
    <property type="entry name" value="PEPTIDASE S8"/>
    <property type="match status" value="1"/>
</dbReference>
<dbReference type="InterPro" id="IPR000209">
    <property type="entry name" value="Peptidase_S8/S53_dom"/>
</dbReference>
<dbReference type="GO" id="GO:0004252">
    <property type="term" value="F:serine-type endopeptidase activity"/>
    <property type="evidence" value="ECO:0007669"/>
    <property type="project" value="UniProtKB-UniRule"/>
</dbReference>
<feature type="active site" description="Charge relay system" evidence="6 7">
    <location>
        <position position="513"/>
    </location>
</feature>
<evidence type="ECO:0000256" key="1">
    <source>
        <dbReference type="ARBA" id="ARBA00011073"/>
    </source>
</evidence>